<evidence type="ECO:0000256" key="1">
    <source>
        <dbReference type="ARBA" id="ARBA00001946"/>
    </source>
</evidence>
<keyword evidence="2 8" id="KW-0808">Transferase</keyword>
<dbReference type="InterPro" id="IPR002646">
    <property type="entry name" value="PolA_pol_head_dom"/>
</dbReference>
<keyword evidence="8" id="KW-0694">RNA-binding</keyword>
<dbReference type="Gene3D" id="1.10.3090.10">
    <property type="entry name" value="cca-adding enzyme, domain 2"/>
    <property type="match status" value="1"/>
</dbReference>
<evidence type="ECO:0000256" key="6">
    <source>
        <dbReference type="ARBA" id="ARBA00022741"/>
    </source>
</evidence>
<dbReference type="CDD" id="cd05398">
    <property type="entry name" value="NT_ClassII-CCAase"/>
    <property type="match status" value="1"/>
</dbReference>
<dbReference type="Gene3D" id="3.30.460.10">
    <property type="entry name" value="Beta Polymerase, domain 2"/>
    <property type="match status" value="1"/>
</dbReference>
<evidence type="ECO:0000256" key="3">
    <source>
        <dbReference type="ARBA" id="ARBA00022694"/>
    </source>
</evidence>
<reference evidence="11 12" key="1">
    <citation type="submission" date="2020-06" db="EMBL/GenBank/DDBJ databases">
        <title>Genome sequence of Rhizobium sp strain ADMK78.</title>
        <authorList>
            <person name="Rahi P."/>
        </authorList>
    </citation>
    <scope>NUCLEOTIDE SEQUENCE [LARGE SCALE GENOMIC DNA]</scope>
    <source>
        <strain evidence="11 12">ADMK78</strain>
    </source>
</reference>
<accession>A0ABX6QR67</accession>
<dbReference type="InterPro" id="IPR050264">
    <property type="entry name" value="Bact_CCA-adding_enz_type3_sf"/>
</dbReference>
<comment type="similarity">
    <text evidence="8">Belongs to the tRNA nucleotidyltransferase/poly(A) polymerase family.</text>
</comment>
<keyword evidence="12" id="KW-1185">Reference proteome</keyword>
<dbReference type="InterPro" id="IPR043519">
    <property type="entry name" value="NT_sf"/>
</dbReference>
<evidence type="ECO:0000256" key="2">
    <source>
        <dbReference type="ARBA" id="ARBA00022679"/>
    </source>
</evidence>
<name>A0ABX6QR67_9HYPH</name>
<dbReference type="PANTHER" id="PTHR46173:SF1">
    <property type="entry name" value="CCA TRNA NUCLEOTIDYLTRANSFERASE 1, MITOCHONDRIAL"/>
    <property type="match status" value="1"/>
</dbReference>
<gene>
    <name evidence="11" type="ORF">FE840_016360</name>
</gene>
<keyword evidence="5" id="KW-0479">Metal-binding</keyword>
<sequence>MTNLSGEDWFKSAAVTRLFELLNADGGEVRVVGGAVRNSLMGLPVGDIDLATTLAPQEVVSRAEAAGIKAVPTGIEHGTVTLVIDGKGYEVTTLRHDVETDGRRAQVAFGADWQEDAMRRDLTINALYVGQDGEVVDLVDGLKDIETKTVRFIGDADQRIAEDYLRVLRFFRFFAFYGGGRPDAAGLKASARARDKLSLLSAERIWAEMKKLLSAEDPGRALLWMRQAGVLTAILPETEKWGIDAIPGLIATEQALGWKPDPLLRLAAIVPRDPERLKAMAARLRLSNAEAGFLDAFGAAPKVGEATSDAELARLLYQHGPAGIAAVLRLALASARRAAEVDTEAMMRVGRLSALLEQVVRYQRPVFPLKGADALEHGIQPGPRVGVLLAGLEKEWVASQFSLSRKALIERLSVLAASS</sequence>
<keyword evidence="4" id="KW-0548">Nucleotidyltransferase</keyword>
<dbReference type="SUPFAM" id="SSF81301">
    <property type="entry name" value="Nucleotidyltransferase"/>
    <property type="match status" value="1"/>
</dbReference>
<feature type="domain" description="Poly A polymerase head" evidence="9">
    <location>
        <begin position="30"/>
        <end position="151"/>
    </location>
</feature>
<dbReference type="InterPro" id="IPR032828">
    <property type="entry name" value="PolyA_RNA-bd"/>
</dbReference>
<dbReference type="Pfam" id="PF01743">
    <property type="entry name" value="PolyA_pol"/>
    <property type="match status" value="1"/>
</dbReference>
<dbReference type="EMBL" id="CP058350">
    <property type="protein sequence ID" value="QLF70993.1"/>
    <property type="molecule type" value="Genomic_DNA"/>
</dbReference>
<evidence type="ECO:0000259" key="10">
    <source>
        <dbReference type="Pfam" id="PF12627"/>
    </source>
</evidence>
<organism evidence="11 12">
    <name type="scientific">Peteryoungia desertarenae</name>
    <dbReference type="NCBI Taxonomy" id="1813451"/>
    <lineage>
        <taxon>Bacteria</taxon>
        <taxon>Pseudomonadati</taxon>
        <taxon>Pseudomonadota</taxon>
        <taxon>Alphaproteobacteria</taxon>
        <taxon>Hyphomicrobiales</taxon>
        <taxon>Rhizobiaceae</taxon>
        <taxon>Peteryoungia</taxon>
    </lineage>
</organism>
<dbReference type="SUPFAM" id="SSF81891">
    <property type="entry name" value="Poly A polymerase C-terminal region-like"/>
    <property type="match status" value="1"/>
</dbReference>
<keyword evidence="6" id="KW-0547">Nucleotide-binding</keyword>
<evidence type="ECO:0000256" key="7">
    <source>
        <dbReference type="ARBA" id="ARBA00022842"/>
    </source>
</evidence>
<evidence type="ECO:0000256" key="5">
    <source>
        <dbReference type="ARBA" id="ARBA00022723"/>
    </source>
</evidence>
<feature type="domain" description="tRNA nucleotidyltransferase/poly(A) polymerase RNA and SrmB- binding" evidence="10">
    <location>
        <begin position="188"/>
        <end position="240"/>
    </location>
</feature>
<keyword evidence="3" id="KW-0819">tRNA processing</keyword>
<evidence type="ECO:0000256" key="4">
    <source>
        <dbReference type="ARBA" id="ARBA00022695"/>
    </source>
</evidence>
<evidence type="ECO:0000313" key="11">
    <source>
        <dbReference type="EMBL" id="QLF70993.1"/>
    </source>
</evidence>
<dbReference type="Pfam" id="PF12627">
    <property type="entry name" value="PolyA_pol_RNAbd"/>
    <property type="match status" value="1"/>
</dbReference>
<proteinExistence type="inferred from homology"/>
<evidence type="ECO:0000259" key="9">
    <source>
        <dbReference type="Pfam" id="PF01743"/>
    </source>
</evidence>
<dbReference type="PANTHER" id="PTHR46173">
    <property type="entry name" value="CCA TRNA NUCLEOTIDYLTRANSFERASE 1, MITOCHONDRIAL"/>
    <property type="match status" value="1"/>
</dbReference>
<keyword evidence="7" id="KW-0460">Magnesium</keyword>
<dbReference type="RefSeq" id="WP_138286633.1">
    <property type="nucleotide sequence ID" value="NZ_CP058350.1"/>
</dbReference>
<protein>
    <submittedName>
        <fullName evidence="11">CCA tRNA nucleotidyltransferase</fullName>
    </submittedName>
</protein>
<dbReference type="Proteomes" id="UP000308530">
    <property type="component" value="Chromosome"/>
</dbReference>
<evidence type="ECO:0000256" key="8">
    <source>
        <dbReference type="RuleBase" id="RU003953"/>
    </source>
</evidence>
<evidence type="ECO:0000313" key="12">
    <source>
        <dbReference type="Proteomes" id="UP000308530"/>
    </source>
</evidence>
<comment type="cofactor">
    <cofactor evidence="1">
        <name>Mg(2+)</name>
        <dbReference type="ChEBI" id="CHEBI:18420"/>
    </cofactor>
</comment>